<dbReference type="FunFam" id="3.60.15.10:FF:000017">
    <property type="entry name" value="Lactamase beta 2"/>
    <property type="match status" value="1"/>
</dbReference>
<dbReference type="PANTHER" id="PTHR23131:SF0">
    <property type="entry name" value="ENDORIBONUCLEASE LACTB2"/>
    <property type="match status" value="1"/>
</dbReference>
<evidence type="ECO:0000313" key="6">
    <source>
        <dbReference type="EMBL" id="KAG2184975.1"/>
    </source>
</evidence>
<reference evidence="6" key="1">
    <citation type="submission" date="2020-12" db="EMBL/GenBank/DDBJ databases">
        <title>Metabolic potential, ecology and presence of endohyphal bacteria is reflected in genomic diversity of Mucoromycotina.</title>
        <authorList>
            <person name="Muszewska A."/>
            <person name="Okrasinska A."/>
            <person name="Steczkiewicz K."/>
            <person name="Drgas O."/>
            <person name="Orlowska M."/>
            <person name="Perlinska-Lenart U."/>
            <person name="Aleksandrzak-Piekarczyk T."/>
            <person name="Szatraj K."/>
            <person name="Zielenkiewicz U."/>
            <person name="Pilsyk S."/>
            <person name="Malc E."/>
            <person name="Mieczkowski P."/>
            <person name="Kruszewska J.S."/>
            <person name="Biernat P."/>
            <person name="Pawlowska J."/>
        </authorList>
    </citation>
    <scope>NUCLEOTIDE SEQUENCE</scope>
    <source>
        <strain evidence="6">WA0000067209</strain>
    </source>
</reference>
<dbReference type="GO" id="GO:0016787">
    <property type="term" value="F:hydrolase activity"/>
    <property type="evidence" value="ECO:0007669"/>
    <property type="project" value="UniProtKB-KW"/>
</dbReference>
<evidence type="ECO:0000256" key="4">
    <source>
        <dbReference type="ARBA" id="ARBA00022833"/>
    </source>
</evidence>
<keyword evidence="4" id="KW-0862">Zinc</keyword>
<dbReference type="AlphaFoldDB" id="A0A8H7Q3Q4"/>
<evidence type="ECO:0000256" key="3">
    <source>
        <dbReference type="ARBA" id="ARBA00022801"/>
    </source>
</evidence>
<comment type="similarity">
    <text evidence="1">Belongs to the metallo-beta-lactamase superfamily. Glyoxalase II family.</text>
</comment>
<evidence type="ECO:0000256" key="1">
    <source>
        <dbReference type="ARBA" id="ARBA00006759"/>
    </source>
</evidence>
<dbReference type="GO" id="GO:0044550">
    <property type="term" value="P:secondary metabolite biosynthetic process"/>
    <property type="evidence" value="ECO:0007669"/>
    <property type="project" value="TreeGrafter"/>
</dbReference>
<evidence type="ECO:0000256" key="2">
    <source>
        <dbReference type="ARBA" id="ARBA00022723"/>
    </source>
</evidence>
<dbReference type="Pfam" id="PF17778">
    <property type="entry name" value="WHD_BLACT"/>
    <property type="match status" value="1"/>
</dbReference>
<dbReference type="Pfam" id="PF00753">
    <property type="entry name" value="Lactamase_B"/>
    <property type="match status" value="1"/>
</dbReference>
<dbReference type="SMART" id="SM00849">
    <property type="entry name" value="Lactamase_B"/>
    <property type="match status" value="1"/>
</dbReference>
<accession>A0A8H7Q3Q4</accession>
<dbReference type="Gene3D" id="3.60.15.10">
    <property type="entry name" value="Ribonuclease Z/Hydroxyacylglutathione hydrolase-like"/>
    <property type="match status" value="1"/>
</dbReference>
<dbReference type="Gene3D" id="1.10.10.10">
    <property type="entry name" value="Winged helix-like DNA-binding domain superfamily/Winged helix DNA-binding domain"/>
    <property type="match status" value="1"/>
</dbReference>
<dbReference type="Proteomes" id="UP000654370">
    <property type="component" value="Unassembled WGS sequence"/>
</dbReference>
<evidence type="ECO:0000313" key="7">
    <source>
        <dbReference type="Proteomes" id="UP000654370"/>
    </source>
</evidence>
<protein>
    <recommendedName>
        <fullName evidence="5">Metallo-beta-lactamase domain-containing protein</fullName>
    </recommendedName>
</protein>
<gene>
    <name evidence="6" type="ORF">INT43_000888</name>
</gene>
<keyword evidence="7" id="KW-1185">Reference proteome</keyword>
<organism evidence="6 7">
    <name type="scientific">Mortierella isabellina</name>
    <name type="common">Filamentous fungus</name>
    <name type="synonym">Umbelopsis isabellina</name>
    <dbReference type="NCBI Taxonomy" id="91625"/>
    <lineage>
        <taxon>Eukaryota</taxon>
        <taxon>Fungi</taxon>
        <taxon>Fungi incertae sedis</taxon>
        <taxon>Mucoromycota</taxon>
        <taxon>Mucoromycotina</taxon>
        <taxon>Umbelopsidomycetes</taxon>
        <taxon>Umbelopsidales</taxon>
        <taxon>Umbelopsidaceae</taxon>
        <taxon>Umbelopsis</taxon>
    </lineage>
</organism>
<dbReference type="InterPro" id="IPR036866">
    <property type="entry name" value="RibonucZ/Hydroxyglut_hydro"/>
</dbReference>
<proteinExistence type="inferred from homology"/>
<dbReference type="GO" id="GO:0046872">
    <property type="term" value="F:metal ion binding"/>
    <property type="evidence" value="ECO:0007669"/>
    <property type="project" value="UniProtKB-KW"/>
</dbReference>
<dbReference type="PANTHER" id="PTHR23131">
    <property type="entry name" value="ENDORIBONUCLEASE LACTB2"/>
    <property type="match status" value="1"/>
</dbReference>
<comment type="caution">
    <text evidence="6">The sequence shown here is derived from an EMBL/GenBank/DDBJ whole genome shotgun (WGS) entry which is preliminary data.</text>
</comment>
<dbReference type="InterPro" id="IPR050662">
    <property type="entry name" value="Sec-metab_biosynth-thioest"/>
</dbReference>
<evidence type="ECO:0000259" key="5">
    <source>
        <dbReference type="SMART" id="SM00849"/>
    </source>
</evidence>
<dbReference type="InterPro" id="IPR047921">
    <property type="entry name" value="LACTB2-like_MBL-fold"/>
</dbReference>
<keyword evidence="2" id="KW-0479">Metal-binding</keyword>
<dbReference type="CDD" id="cd07722">
    <property type="entry name" value="LACTB2-like_MBL-fold"/>
    <property type="match status" value="1"/>
</dbReference>
<feature type="domain" description="Metallo-beta-lactamase" evidence="5">
    <location>
        <begin position="33"/>
        <end position="209"/>
    </location>
</feature>
<name>A0A8H7Q3Q4_MORIS</name>
<dbReference type="InterPro" id="IPR001279">
    <property type="entry name" value="Metallo-B-lactamas"/>
</dbReference>
<dbReference type="InterPro" id="IPR036388">
    <property type="entry name" value="WH-like_DNA-bd_sf"/>
</dbReference>
<keyword evidence="3" id="KW-0378">Hydrolase</keyword>
<dbReference type="EMBL" id="JAEPQZ010000002">
    <property type="protein sequence ID" value="KAG2184975.1"/>
    <property type="molecule type" value="Genomic_DNA"/>
</dbReference>
<dbReference type="OrthoDB" id="17458at2759"/>
<dbReference type="SUPFAM" id="SSF56281">
    <property type="entry name" value="Metallo-hydrolase/oxidoreductase"/>
    <property type="match status" value="1"/>
</dbReference>
<dbReference type="InterPro" id="IPR041516">
    <property type="entry name" value="LACTB2_WH"/>
</dbReference>
<sequence length="309" mass="34839">MTEALLELPVFSKLSQRVWRVLGFNPGKFTLQGTNTYLIGTGVRKLLLDCGEGKEEYLPCLKKSLEDLEGAYISDIIISHTHYDHWGGLPSILSSGLNQSSSPIRVHKFMPNVMETTEFSSAHQIPEDIRITPLENNHKFQVEGATLQVIHTPGHTKDHCTFFLEEEGSIFTADCILGQGTAVFEDLKDYIDGLKRLLDYEPKRLYPGHGPVIEEGKTKILEYIKHRQDREAQIVQVLQTRQSATPMDIVQVIYKDYPESLHGPAAHSVELHLTKLLKEGRATTVSADPQDLVARLTQQQWSLKKEPSL</sequence>